<feature type="domain" description="DEAD-box RNA helicase Q" evidence="11">
    <location>
        <begin position="3"/>
        <end position="31"/>
    </location>
</feature>
<comment type="similarity">
    <text evidence="5 7">Belongs to the DEAD box helicase family.</text>
</comment>
<evidence type="ECO:0000259" key="10">
    <source>
        <dbReference type="PROSITE" id="PS51194"/>
    </source>
</evidence>
<evidence type="ECO:0000256" key="7">
    <source>
        <dbReference type="RuleBase" id="RU000492"/>
    </source>
</evidence>
<dbReference type="InterPro" id="IPR014001">
    <property type="entry name" value="Helicase_ATP-bd"/>
</dbReference>
<evidence type="ECO:0000259" key="9">
    <source>
        <dbReference type="PROSITE" id="PS51192"/>
    </source>
</evidence>
<dbReference type="InterPro" id="IPR050079">
    <property type="entry name" value="DEAD_box_RNA_helicase"/>
</dbReference>
<evidence type="ECO:0000256" key="3">
    <source>
        <dbReference type="ARBA" id="ARBA00022806"/>
    </source>
</evidence>
<evidence type="ECO:0000256" key="5">
    <source>
        <dbReference type="ARBA" id="ARBA00038437"/>
    </source>
</evidence>
<evidence type="ECO:0000313" key="13">
    <source>
        <dbReference type="Proteomes" id="UP000746471"/>
    </source>
</evidence>
<sequence>MENQFEQLGLKEELIKAVDAMGFAEPTEVQQRAIPVILDNRDVIVRSKTGSGKTGAFSLPILHSLSGDEMALILTPTRELALQIDQDIRKMKQFLSLKTTVVYGQHNMSKEIETLKGAQIVTGTPGRVWDHIQQKNLKLNNVKYMVLDEADRMLDMGFFDQVIRIVKKTPEDRMTMLFSATMPPEIAKMAKRYMKAPEIIEIASDTKTVDTIKQSYYKVKREEKNTILNRTLRYYQPDSCMIFCNTRVGVDRVDTYLKRKGYHSDALHGANSQSNRTRTLQRFKRGDNQILVATDVAARGLHVEDLSLVINYDVPNEKDNYIHRIGRTGRAGNGGVAISLVTSDDIMSLYEIEEHVGVLIDEETPPTEAMADEAFENSNSKWKYKKREIPKSDSEAGERKKRNRKPRVKKPSEGAASIADDTKRMEASARAKSNKRTEEMQRPKSGSKRVEDTTRTKVNTTNEKVRKPRSMKQPNDDARKSRPAQQRPSENAYRIHVASTTKFVENQKQQAKSQTAKPVLEKAEAAQSTGIIGKITRLFKR</sequence>
<dbReference type="GO" id="GO:0004386">
    <property type="term" value="F:helicase activity"/>
    <property type="evidence" value="ECO:0007669"/>
    <property type="project" value="UniProtKB-KW"/>
</dbReference>
<evidence type="ECO:0000313" key="12">
    <source>
        <dbReference type="EMBL" id="MBS7526010.1"/>
    </source>
</evidence>
<evidence type="ECO:0000256" key="2">
    <source>
        <dbReference type="ARBA" id="ARBA00022801"/>
    </source>
</evidence>
<evidence type="ECO:0000259" key="11">
    <source>
        <dbReference type="PROSITE" id="PS51195"/>
    </source>
</evidence>
<dbReference type="Proteomes" id="UP000746471">
    <property type="component" value="Unassembled WGS sequence"/>
</dbReference>
<evidence type="ECO:0000256" key="8">
    <source>
        <dbReference type="SAM" id="MobiDB-lite"/>
    </source>
</evidence>
<dbReference type="PANTHER" id="PTHR47959">
    <property type="entry name" value="ATP-DEPENDENT RNA HELICASE RHLE-RELATED"/>
    <property type="match status" value="1"/>
</dbReference>
<evidence type="ECO:0000256" key="6">
    <source>
        <dbReference type="PROSITE-ProRule" id="PRU00552"/>
    </source>
</evidence>
<feature type="short sequence motif" description="Q motif" evidence="6">
    <location>
        <begin position="3"/>
        <end position="31"/>
    </location>
</feature>
<keyword evidence="13" id="KW-1185">Reference proteome</keyword>
<dbReference type="Pfam" id="PF00270">
    <property type="entry name" value="DEAD"/>
    <property type="match status" value="1"/>
</dbReference>
<dbReference type="SMART" id="SM00490">
    <property type="entry name" value="HELICc"/>
    <property type="match status" value="1"/>
</dbReference>
<keyword evidence="4 7" id="KW-0067">ATP-binding</keyword>
<feature type="region of interest" description="Disordered" evidence="8">
    <location>
        <begin position="374"/>
        <end position="494"/>
    </location>
</feature>
<keyword evidence="3 7" id="KW-0347">Helicase</keyword>
<feature type="compositionally biased region" description="Basic and acidic residues" evidence="8">
    <location>
        <begin position="420"/>
        <end position="455"/>
    </location>
</feature>
<evidence type="ECO:0000256" key="1">
    <source>
        <dbReference type="ARBA" id="ARBA00022741"/>
    </source>
</evidence>
<proteinExistence type="inferred from homology"/>
<dbReference type="SMART" id="SM00487">
    <property type="entry name" value="DEXDc"/>
    <property type="match status" value="1"/>
</dbReference>
<accession>A0ABS5PLH2</accession>
<dbReference type="Gene3D" id="3.40.50.300">
    <property type="entry name" value="P-loop containing nucleotide triphosphate hydrolases"/>
    <property type="match status" value="2"/>
</dbReference>
<feature type="domain" description="Helicase ATP-binding" evidence="9">
    <location>
        <begin position="34"/>
        <end position="200"/>
    </location>
</feature>
<dbReference type="PROSITE" id="PS51192">
    <property type="entry name" value="HELICASE_ATP_BIND_1"/>
    <property type="match status" value="1"/>
</dbReference>
<dbReference type="InterPro" id="IPR027417">
    <property type="entry name" value="P-loop_NTPase"/>
</dbReference>
<feature type="compositionally biased region" description="Basic and acidic residues" evidence="8">
    <location>
        <begin position="387"/>
        <end position="398"/>
    </location>
</feature>
<keyword evidence="1 7" id="KW-0547">Nucleotide-binding</keyword>
<dbReference type="InterPro" id="IPR011545">
    <property type="entry name" value="DEAD/DEAH_box_helicase_dom"/>
</dbReference>
<name>A0ABS5PLH2_9FIRM</name>
<dbReference type="EMBL" id="JAHBCL010000006">
    <property type="protein sequence ID" value="MBS7526010.1"/>
    <property type="molecule type" value="Genomic_DNA"/>
</dbReference>
<feature type="domain" description="Helicase C-terminal" evidence="10">
    <location>
        <begin position="211"/>
        <end position="372"/>
    </location>
</feature>
<keyword evidence="2 7" id="KW-0378">Hydrolase</keyword>
<dbReference type="RefSeq" id="WP_213235794.1">
    <property type="nucleotide sequence ID" value="NZ_JAHBCL010000006.1"/>
</dbReference>
<reference evidence="12 13" key="1">
    <citation type="submission" date="2021-05" db="EMBL/GenBank/DDBJ databases">
        <title>Fusibacter ferrireducens sp. nov., an anaerobic, sulfur- and Fe-reducing bacterium isolated from the mangrove sediment.</title>
        <authorList>
            <person name="Qiu D."/>
        </authorList>
    </citation>
    <scope>NUCLEOTIDE SEQUENCE [LARGE SCALE GENOMIC DNA]</scope>
    <source>
        <strain evidence="12 13">DSM 12116</strain>
    </source>
</reference>
<evidence type="ECO:0000256" key="4">
    <source>
        <dbReference type="ARBA" id="ARBA00022840"/>
    </source>
</evidence>
<feature type="compositionally biased region" description="Basic residues" evidence="8">
    <location>
        <begin position="399"/>
        <end position="409"/>
    </location>
</feature>
<comment type="caution">
    <text evidence="12">The sequence shown here is derived from an EMBL/GenBank/DDBJ whole genome shotgun (WGS) entry which is preliminary data.</text>
</comment>
<dbReference type="PROSITE" id="PS51194">
    <property type="entry name" value="HELICASE_CTER"/>
    <property type="match status" value="1"/>
</dbReference>
<dbReference type="Pfam" id="PF00271">
    <property type="entry name" value="Helicase_C"/>
    <property type="match status" value="1"/>
</dbReference>
<dbReference type="PROSITE" id="PS00039">
    <property type="entry name" value="DEAD_ATP_HELICASE"/>
    <property type="match status" value="1"/>
</dbReference>
<dbReference type="InterPro" id="IPR044742">
    <property type="entry name" value="DEAD/DEAH_RhlB"/>
</dbReference>
<dbReference type="InterPro" id="IPR000629">
    <property type="entry name" value="RNA-helicase_DEAD-box_CS"/>
</dbReference>
<dbReference type="InterPro" id="IPR014014">
    <property type="entry name" value="RNA_helicase_DEAD_Q_motif"/>
</dbReference>
<dbReference type="PANTHER" id="PTHR47959:SF1">
    <property type="entry name" value="ATP-DEPENDENT RNA HELICASE DBPA"/>
    <property type="match status" value="1"/>
</dbReference>
<dbReference type="CDD" id="cd18787">
    <property type="entry name" value="SF2_C_DEAD"/>
    <property type="match status" value="1"/>
</dbReference>
<protein>
    <submittedName>
        <fullName evidence="12">DEAD/DEAH box helicase</fullName>
    </submittedName>
</protein>
<dbReference type="PROSITE" id="PS51195">
    <property type="entry name" value="Q_MOTIF"/>
    <property type="match status" value="1"/>
</dbReference>
<dbReference type="SUPFAM" id="SSF52540">
    <property type="entry name" value="P-loop containing nucleoside triphosphate hydrolases"/>
    <property type="match status" value="1"/>
</dbReference>
<gene>
    <name evidence="12" type="ORF">KHM83_04865</name>
</gene>
<dbReference type="InterPro" id="IPR001650">
    <property type="entry name" value="Helicase_C-like"/>
</dbReference>
<organism evidence="12 13">
    <name type="scientific">Fusibacter paucivorans</name>
    <dbReference type="NCBI Taxonomy" id="76009"/>
    <lineage>
        <taxon>Bacteria</taxon>
        <taxon>Bacillati</taxon>
        <taxon>Bacillota</taxon>
        <taxon>Clostridia</taxon>
        <taxon>Eubacteriales</taxon>
        <taxon>Eubacteriales Family XII. Incertae Sedis</taxon>
        <taxon>Fusibacter</taxon>
    </lineage>
</organism>
<dbReference type="CDD" id="cd00268">
    <property type="entry name" value="DEADc"/>
    <property type="match status" value="1"/>
</dbReference>